<dbReference type="PANTHER" id="PTHR10696">
    <property type="entry name" value="GAMMA-BUTYROBETAINE HYDROXYLASE-RELATED"/>
    <property type="match status" value="1"/>
</dbReference>
<dbReference type="SUPFAM" id="SSF51197">
    <property type="entry name" value="Clavaminate synthase-like"/>
    <property type="match status" value="1"/>
</dbReference>
<dbReference type="InterPro" id="IPR042098">
    <property type="entry name" value="TauD-like_sf"/>
</dbReference>
<dbReference type="EMBL" id="JAULSX010000001">
    <property type="protein sequence ID" value="KAK3498866.1"/>
    <property type="molecule type" value="Genomic_DNA"/>
</dbReference>
<dbReference type="GeneID" id="87878092"/>
<dbReference type="Gene3D" id="3.60.130.10">
    <property type="entry name" value="Clavaminate synthase-like"/>
    <property type="match status" value="1"/>
</dbReference>
<accession>A0AAJ0MUN7</accession>
<comment type="caution">
    <text evidence="4">The sequence shown here is derived from an EMBL/GenBank/DDBJ whole genome shotgun (WGS) entry which is preliminary data.</text>
</comment>
<dbReference type="GO" id="GO:0016491">
    <property type="term" value="F:oxidoreductase activity"/>
    <property type="evidence" value="ECO:0007669"/>
    <property type="project" value="UniProtKB-KW"/>
</dbReference>
<keyword evidence="5" id="KW-1185">Reference proteome</keyword>
<dbReference type="InterPro" id="IPR050411">
    <property type="entry name" value="AlphaKG_dependent_hydroxylases"/>
</dbReference>
<dbReference type="Proteomes" id="UP001285908">
    <property type="component" value="Unassembled WGS sequence"/>
</dbReference>
<evidence type="ECO:0000259" key="3">
    <source>
        <dbReference type="Pfam" id="PF02668"/>
    </source>
</evidence>
<dbReference type="RefSeq" id="XP_062696499.1">
    <property type="nucleotide sequence ID" value="XM_062840470.1"/>
</dbReference>
<evidence type="ECO:0000256" key="2">
    <source>
        <dbReference type="SAM" id="MobiDB-lite"/>
    </source>
</evidence>
<feature type="domain" description="TauD/TfdA-like" evidence="3">
    <location>
        <begin position="74"/>
        <end position="366"/>
    </location>
</feature>
<keyword evidence="1" id="KW-0560">Oxidoreductase</keyword>
<reference evidence="4 5" key="1">
    <citation type="journal article" date="2023" name="Mol. Phylogenet. Evol.">
        <title>Genome-scale phylogeny and comparative genomics of the fungal order Sordariales.</title>
        <authorList>
            <person name="Hensen N."/>
            <person name="Bonometti L."/>
            <person name="Westerberg I."/>
            <person name="Brannstrom I.O."/>
            <person name="Guillou S."/>
            <person name="Cros-Aarteil S."/>
            <person name="Calhoun S."/>
            <person name="Haridas S."/>
            <person name="Kuo A."/>
            <person name="Mondo S."/>
            <person name="Pangilinan J."/>
            <person name="Riley R."/>
            <person name="LaButti K."/>
            <person name="Andreopoulos B."/>
            <person name="Lipzen A."/>
            <person name="Chen C."/>
            <person name="Yan M."/>
            <person name="Daum C."/>
            <person name="Ng V."/>
            <person name="Clum A."/>
            <person name="Steindorff A."/>
            <person name="Ohm R.A."/>
            <person name="Martin F."/>
            <person name="Silar P."/>
            <person name="Natvig D.O."/>
            <person name="Lalanne C."/>
            <person name="Gautier V."/>
            <person name="Ament-Velasquez S.L."/>
            <person name="Kruys A."/>
            <person name="Hutchinson M.I."/>
            <person name="Powell A.J."/>
            <person name="Barry K."/>
            <person name="Miller A.N."/>
            <person name="Grigoriev I.V."/>
            <person name="Debuchy R."/>
            <person name="Gladieux P."/>
            <person name="Hiltunen Thoren M."/>
            <person name="Johannesson H."/>
        </authorList>
    </citation>
    <scope>NUCLEOTIDE SEQUENCE [LARGE SCALE GENOMIC DNA]</scope>
    <source>
        <strain evidence="4 5">FGSC 10403</strain>
    </source>
</reference>
<dbReference type="InterPro" id="IPR003819">
    <property type="entry name" value="TauD/TfdA-like"/>
</dbReference>
<gene>
    <name evidence="4" type="ORF">B0T23DRAFT_433813</name>
</gene>
<organism evidence="4 5">
    <name type="scientific">Neurospora hispaniola</name>
    <dbReference type="NCBI Taxonomy" id="588809"/>
    <lineage>
        <taxon>Eukaryota</taxon>
        <taxon>Fungi</taxon>
        <taxon>Dikarya</taxon>
        <taxon>Ascomycota</taxon>
        <taxon>Pezizomycotina</taxon>
        <taxon>Sordariomycetes</taxon>
        <taxon>Sordariomycetidae</taxon>
        <taxon>Sordariales</taxon>
        <taxon>Sordariaceae</taxon>
        <taxon>Neurospora</taxon>
    </lineage>
</organism>
<sequence>MEKLGTIKAREEPLQRESGAPTPNNLNLGLVGSMAGNVILPPKSPVIHVDEKGIEEVRQALQACADLGLAGDTINKASFPLPTFHVVLDEARRQVHEGQGFVIIRGIGLSDSAQNNNNMFLGLASYIGDVRGAQDKQGSMLTHVTASKSWTVPPELRHGIHTNTGLAWHNDMGTDVIALHIRSLAEEGGNTFVASSWTIYKELATSYPQVLELLCEPCWPIQVYVPGNLVVFRLVPRYNLSHPKNPFSQACADAAGVIHSSGNPPRHIVAPLVQIYNNRVYLSADPGRLGLHPVTAKACLSSSIPSLTTSHLQALEILSELATKHRLMLDTKPGDVLFINNWALIHARDSYKDPKDGPGRHLVRLWLRDSELGWKVPESMKVPWEATFGPNGDGYPTGVTRREYPLAPSHEYKPPKYTAGSAAFVLDDEDEVNGGNTEP</sequence>
<feature type="compositionally biased region" description="Basic and acidic residues" evidence="2">
    <location>
        <begin position="1"/>
        <end position="15"/>
    </location>
</feature>
<evidence type="ECO:0000313" key="5">
    <source>
        <dbReference type="Proteomes" id="UP001285908"/>
    </source>
</evidence>
<name>A0AAJ0MUN7_9PEZI</name>
<proteinExistence type="predicted"/>
<dbReference type="PANTHER" id="PTHR10696:SF54">
    <property type="entry name" value="FAMILY OXIDOREDUCTASE, PUTATIVE (AFU_ORTHOLOGUE AFUA_4G13850)-RELATED"/>
    <property type="match status" value="1"/>
</dbReference>
<dbReference type="Pfam" id="PF02668">
    <property type="entry name" value="TauD"/>
    <property type="match status" value="1"/>
</dbReference>
<evidence type="ECO:0000256" key="1">
    <source>
        <dbReference type="ARBA" id="ARBA00023002"/>
    </source>
</evidence>
<dbReference type="AlphaFoldDB" id="A0AAJ0MUN7"/>
<feature type="region of interest" description="Disordered" evidence="2">
    <location>
        <begin position="1"/>
        <end position="25"/>
    </location>
</feature>
<evidence type="ECO:0000313" key="4">
    <source>
        <dbReference type="EMBL" id="KAK3498866.1"/>
    </source>
</evidence>
<protein>
    <recommendedName>
        <fullName evidence="3">TauD/TfdA-like domain-containing protein</fullName>
    </recommendedName>
</protein>